<dbReference type="AlphaFoldDB" id="A0A5B7GCS2"/>
<comment type="caution">
    <text evidence="1">The sequence shown here is derived from an EMBL/GenBank/DDBJ whole genome shotgun (WGS) entry which is preliminary data.</text>
</comment>
<gene>
    <name evidence="1" type="ORF">E2C01_049006</name>
</gene>
<reference evidence="1 2" key="1">
    <citation type="submission" date="2019-05" db="EMBL/GenBank/DDBJ databases">
        <title>Another draft genome of Portunus trituberculatus and its Hox gene families provides insights of decapod evolution.</title>
        <authorList>
            <person name="Jeong J.-H."/>
            <person name="Song I."/>
            <person name="Kim S."/>
            <person name="Choi T."/>
            <person name="Kim D."/>
            <person name="Ryu S."/>
            <person name="Kim W."/>
        </authorList>
    </citation>
    <scope>NUCLEOTIDE SEQUENCE [LARGE SCALE GENOMIC DNA]</scope>
    <source>
        <tissue evidence="1">Muscle</tissue>
    </source>
</reference>
<organism evidence="1 2">
    <name type="scientific">Portunus trituberculatus</name>
    <name type="common">Swimming crab</name>
    <name type="synonym">Neptunus trituberculatus</name>
    <dbReference type="NCBI Taxonomy" id="210409"/>
    <lineage>
        <taxon>Eukaryota</taxon>
        <taxon>Metazoa</taxon>
        <taxon>Ecdysozoa</taxon>
        <taxon>Arthropoda</taxon>
        <taxon>Crustacea</taxon>
        <taxon>Multicrustacea</taxon>
        <taxon>Malacostraca</taxon>
        <taxon>Eumalacostraca</taxon>
        <taxon>Eucarida</taxon>
        <taxon>Decapoda</taxon>
        <taxon>Pleocyemata</taxon>
        <taxon>Brachyura</taxon>
        <taxon>Eubrachyura</taxon>
        <taxon>Portunoidea</taxon>
        <taxon>Portunidae</taxon>
        <taxon>Portuninae</taxon>
        <taxon>Portunus</taxon>
    </lineage>
</organism>
<dbReference type="EMBL" id="VSRR010012865">
    <property type="protein sequence ID" value="MPC55073.1"/>
    <property type="molecule type" value="Genomic_DNA"/>
</dbReference>
<sequence>MFTIAVEEKVKGSERAWERAWCSIDSFIFIRVMKVRPCLVLLCHPARLAATPRLECVADLPPDGVWTPREPPEPLPLLEDQKGARESRGQTVASPCFTSLTSIMHHYHPPHGPCLPPLAPFPSAPRPGVTVTQCRGAVRGRSTVSNKGVGHVMSEV</sequence>
<accession>A0A5B7GCS2</accession>
<dbReference type="Proteomes" id="UP000324222">
    <property type="component" value="Unassembled WGS sequence"/>
</dbReference>
<evidence type="ECO:0000313" key="1">
    <source>
        <dbReference type="EMBL" id="MPC55073.1"/>
    </source>
</evidence>
<proteinExistence type="predicted"/>
<evidence type="ECO:0000313" key="2">
    <source>
        <dbReference type="Proteomes" id="UP000324222"/>
    </source>
</evidence>
<name>A0A5B7GCS2_PORTR</name>
<keyword evidence="2" id="KW-1185">Reference proteome</keyword>
<protein>
    <submittedName>
        <fullName evidence="1">Uncharacterized protein</fullName>
    </submittedName>
</protein>